<accession>A0A927GSP9</accession>
<name>A0A927GSP9_9BACL</name>
<evidence type="ECO:0008006" key="3">
    <source>
        <dbReference type="Google" id="ProtNLM"/>
    </source>
</evidence>
<dbReference type="EMBL" id="JACXIZ010000021">
    <property type="protein sequence ID" value="MBD2846255.1"/>
    <property type="molecule type" value="Genomic_DNA"/>
</dbReference>
<reference evidence="1" key="1">
    <citation type="submission" date="2020-09" db="EMBL/GenBank/DDBJ databases">
        <title>A novel bacterium of genus Paenibacillus, isolated from South China Sea.</title>
        <authorList>
            <person name="Huang H."/>
            <person name="Mo K."/>
            <person name="Hu Y."/>
        </authorList>
    </citation>
    <scope>NUCLEOTIDE SEQUENCE</scope>
    <source>
        <strain evidence="1">IB182496</strain>
    </source>
</reference>
<dbReference type="Proteomes" id="UP000621560">
    <property type="component" value="Unassembled WGS sequence"/>
</dbReference>
<evidence type="ECO:0000313" key="2">
    <source>
        <dbReference type="Proteomes" id="UP000621560"/>
    </source>
</evidence>
<dbReference type="AlphaFoldDB" id="A0A927GSP9"/>
<sequence>MAVNRDQLHELINGISPELLEPAYELLRSLAADEWLADNSPLNVEEKRALKSAEQQLSDDETVSWEDLKREFEL</sequence>
<organism evidence="1 2">
    <name type="scientific">Paenibacillus sabuli</name>
    <dbReference type="NCBI Taxonomy" id="2772509"/>
    <lineage>
        <taxon>Bacteria</taxon>
        <taxon>Bacillati</taxon>
        <taxon>Bacillota</taxon>
        <taxon>Bacilli</taxon>
        <taxon>Bacillales</taxon>
        <taxon>Paenibacillaceae</taxon>
        <taxon>Paenibacillus</taxon>
    </lineage>
</organism>
<evidence type="ECO:0000313" key="1">
    <source>
        <dbReference type="EMBL" id="MBD2846255.1"/>
    </source>
</evidence>
<protein>
    <recommendedName>
        <fullName evidence="3">Addiction module component</fullName>
    </recommendedName>
</protein>
<proteinExistence type="predicted"/>
<dbReference type="RefSeq" id="WP_190918489.1">
    <property type="nucleotide sequence ID" value="NZ_JACXIZ010000021.1"/>
</dbReference>
<keyword evidence="2" id="KW-1185">Reference proteome</keyword>
<comment type="caution">
    <text evidence="1">The sequence shown here is derived from an EMBL/GenBank/DDBJ whole genome shotgun (WGS) entry which is preliminary data.</text>
</comment>
<gene>
    <name evidence="1" type="ORF">IDH44_13700</name>
</gene>